<reference evidence="2 3" key="1">
    <citation type="journal article" date="2012" name="Genome Biol.">
        <title>Sequencing three crocodilian genomes to illuminate the evolution of archosaurs and amniotes.</title>
        <authorList>
            <person name="St John J.A."/>
            <person name="Braun E.L."/>
            <person name="Isberg S.R."/>
            <person name="Miles L.G."/>
            <person name="Chong A.Y."/>
            <person name="Gongora J."/>
            <person name="Dalzell P."/>
            <person name="Moran C."/>
            <person name="Bed'hom B."/>
            <person name="Abzhanov A."/>
            <person name="Burgess S.C."/>
            <person name="Cooksey A.M."/>
            <person name="Castoe T.A."/>
            <person name="Crawford N.G."/>
            <person name="Densmore L.D."/>
            <person name="Drew J.C."/>
            <person name="Edwards S.V."/>
            <person name="Faircloth B.C."/>
            <person name="Fujita M.K."/>
            <person name="Greenwold M.J."/>
            <person name="Hoffmann F.G."/>
            <person name="Howard J.M."/>
            <person name="Iguchi T."/>
            <person name="Janes D.E."/>
            <person name="Khan S.Y."/>
            <person name="Kohno S."/>
            <person name="de Koning A.J."/>
            <person name="Lance S.L."/>
            <person name="McCarthy F.M."/>
            <person name="McCormack J.E."/>
            <person name="Merchant M.E."/>
            <person name="Peterson D.G."/>
            <person name="Pollock D.D."/>
            <person name="Pourmand N."/>
            <person name="Raney B.J."/>
            <person name="Roessler K.A."/>
            <person name="Sanford J.R."/>
            <person name="Sawyer R.H."/>
            <person name="Schmidt C.J."/>
            <person name="Triplett E.W."/>
            <person name="Tuberville T.D."/>
            <person name="Venegas-Anaya M."/>
            <person name="Howard J.T."/>
            <person name="Jarvis E.D."/>
            <person name="Guillette L.J.Jr."/>
            <person name="Glenn T.C."/>
            <person name="Green R.E."/>
            <person name="Ray D.A."/>
        </authorList>
    </citation>
    <scope>NUCLEOTIDE SEQUENCE [LARGE SCALE GENOMIC DNA]</scope>
    <source>
        <strain evidence="2">KSC_2009_1</strain>
    </source>
</reference>
<evidence type="ECO:0000313" key="3">
    <source>
        <dbReference type="Proteomes" id="UP000050525"/>
    </source>
</evidence>
<evidence type="ECO:0000313" key="2">
    <source>
        <dbReference type="EMBL" id="KYO48140.1"/>
    </source>
</evidence>
<gene>
    <name evidence="2" type="ORF">Y1Q_0001944</name>
</gene>
<keyword evidence="3" id="KW-1185">Reference proteome</keyword>
<feature type="region of interest" description="Disordered" evidence="1">
    <location>
        <begin position="16"/>
        <end position="44"/>
    </location>
</feature>
<accession>A0A151PGI2</accession>
<dbReference type="EMBL" id="AKHW03000257">
    <property type="protein sequence ID" value="KYO48140.1"/>
    <property type="molecule type" value="Genomic_DNA"/>
</dbReference>
<feature type="region of interest" description="Disordered" evidence="1">
    <location>
        <begin position="64"/>
        <end position="84"/>
    </location>
</feature>
<evidence type="ECO:0000256" key="1">
    <source>
        <dbReference type="SAM" id="MobiDB-lite"/>
    </source>
</evidence>
<proteinExistence type="predicted"/>
<name>A0A151PGI2_ALLMI</name>
<organism evidence="2 3">
    <name type="scientific">Alligator mississippiensis</name>
    <name type="common">American alligator</name>
    <dbReference type="NCBI Taxonomy" id="8496"/>
    <lineage>
        <taxon>Eukaryota</taxon>
        <taxon>Metazoa</taxon>
        <taxon>Chordata</taxon>
        <taxon>Craniata</taxon>
        <taxon>Vertebrata</taxon>
        <taxon>Euteleostomi</taxon>
        <taxon>Archelosauria</taxon>
        <taxon>Archosauria</taxon>
        <taxon>Crocodylia</taxon>
        <taxon>Alligatoridae</taxon>
        <taxon>Alligatorinae</taxon>
        <taxon>Alligator</taxon>
    </lineage>
</organism>
<protein>
    <submittedName>
        <fullName evidence="2">Uncharacterized protein</fullName>
    </submittedName>
</protein>
<dbReference type="Proteomes" id="UP000050525">
    <property type="component" value="Unassembled WGS sequence"/>
</dbReference>
<comment type="caution">
    <text evidence="2">The sequence shown here is derived from an EMBL/GenBank/DDBJ whole genome shotgun (WGS) entry which is preliminary data.</text>
</comment>
<dbReference type="AlphaFoldDB" id="A0A151PGI2"/>
<sequence length="84" mass="9502">MDQTGLLQMKHLFTASTTANKRQARRPPQALKQRGANRCSTVHVHKTSSLESSVWLAGAPREMHYPEPRCRAPPWRTEHPSGTQ</sequence>